<dbReference type="Proteomes" id="UP000034917">
    <property type="component" value="Unassembled WGS sequence"/>
</dbReference>
<dbReference type="Gene3D" id="3.30.700.10">
    <property type="entry name" value="Glycoprotein, Type 4 Pilin"/>
    <property type="match status" value="1"/>
</dbReference>
<accession>A0A0G0GGE7</accession>
<keyword evidence="1" id="KW-0472">Membrane</keyword>
<name>A0A0G0GGE7_9BACT</name>
<evidence type="ECO:0000256" key="1">
    <source>
        <dbReference type="SAM" id="Phobius"/>
    </source>
</evidence>
<evidence type="ECO:0000313" key="3">
    <source>
        <dbReference type="Proteomes" id="UP000034917"/>
    </source>
</evidence>
<dbReference type="EMBL" id="LBSV01000011">
    <property type="protein sequence ID" value="KKQ25125.1"/>
    <property type="molecule type" value="Genomic_DNA"/>
</dbReference>
<protein>
    <submittedName>
        <fullName evidence="2">General secretion pathway protein G</fullName>
    </submittedName>
</protein>
<proteinExistence type="predicted"/>
<feature type="transmembrane region" description="Helical" evidence="1">
    <location>
        <begin position="12"/>
        <end position="33"/>
    </location>
</feature>
<gene>
    <name evidence="2" type="ORF">US40_C0011G0010</name>
</gene>
<keyword evidence="1" id="KW-0812">Transmembrane</keyword>
<comment type="caution">
    <text evidence="2">The sequence shown here is derived from an EMBL/GenBank/DDBJ whole genome shotgun (WGS) entry which is preliminary data.</text>
</comment>
<sequence length="230" mass="25536">MKRKIKKPEQGVSLIEILIVVVILGILSFLLSLPIKAQLTKARDARRKLDFNLITKNLEQDYDSIGYYPQTLASCNQSDSIPCDPKTKTDYIYLSDGNEQSAWFKLYANLERDDDQIIDIVGCRYGCGPECQYNFGVSSPNIGLDYCLPDITPTPTFIEPTSTPAAPRPTPILYACSPASGPMPEGQCEAYDDPILSECPKVYPNDPTCANECGDRDNRCRNASGKHKPE</sequence>
<dbReference type="InterPro" id="IPR012902">
    <property type="entry name" value="N_methyl_site"/>
</dbReference>
<keyword evidence="1" id="KW-1133">Transmembrane helix</keyword>
<organism evidence="2 3">
    <name type="scientific">Candidatus Roizmanbacteria bacterium GW2011_GWC2_37_13</name>
    <dbReference type="NCBI Taxonomy" id="1618486"/>
    <lineage>
        <taxon>Bacteria</taxon>
        <taxon>Candidatus Roizmaniibacteriota</taxon>
    </lineage>
</organism>
<dbReference type="AlphaFoldDB" id="A0A0G0GGE7"/>
<dbReference type="NCBIfam" id="TIGR02532">
    <property type="entry name" value="IV_pilin_GFxxxE"/>
    <property type="match status" value="1"/>
</dbReference>
<dbReference type="PROSITE" id="PS00409">
    <property type="entry name" value="PROKAR_NTER_METHYL"/>
    <property type="match status" value="1"/>
</dbReference>
<evidence type="ECO:0000313" key="2">
    <source>
        <dbReference type="EMBL" id="KKQ25125.1"/>
    </source>
</evidence>
<dbReference type="InterPro" id="IPR045584">
    <property type="entry name" value="Pilin-like"/>
</dbReference>
<dbReference type="SUPFAM" id="SSF54523">
    <property type="entry name" value="Pili subunits"/>
    <property type="match status" value="1"/>
</dbReference>
<dbReference type="Pfam" id="PF07963">
    <property type="entry name" value="N_methyl"/>
    <property type="match status" value="1"/>
</dbReference>
<reference evidence="2 3" key="1">
    <citation type="journal article" date="2015" name="Nature">
        <title>rRNA introns, odd ribosomes, and small enigmatic genomes across a large radiation of phyla.</title>
        <authorList>
            <person name="Brown C.T."/>
            <person name="Hug L.A."/>
            <person name="Thomas B.C."/>
            <person name="Sharon I."/>
            <person name="Castelle C.J."/>
            <person name="Singh A."/>
            <person name="Wilkins M.J."/>
            <person name="Williams K.H."/>
            <person name="Banfield J.F."/>
        </authorList>
    </citation>
    <scope>NUCLEOTIDE SEQUENCE [LARGE SCALE GENOMIC DNA]</scope>
</reference>